<dbReference type="PROSITE" id="PS00211">
    <property type="entry name" value="ABC_TRANSPORTER_1"/>
    <property type="match status" value="1"/>
</dbReference>
<dbReference type="EMBL" id="CP001616">
    <property type="protein sequence ID" value="ACQ93572.1"/>
    <property type="molecule type" value="Genomic_DNA"/>
</dbReference>
<dbReference type="HOGENOM" id="CLU_000604_92_3_6"/>
<evidence type="ECO:0000256" key="5">
    <source>
        <dbReference type="ARBA" id="ARBA00022597"/>
    </source>
</evidence>
<evidence type="ECO:0000259" key="11">
    <source>
        <dbReference type="PROSITE" id="PS50893"/>
    </source>
</evidence>
<keyword evidence="13" id="KW-1185">Reference proteome</keyword>
<dbReference type="CDD" id="cd03215">
    <property type="entry name" value="ABC_Carb_Monos_II"/>
    <property type="match status" value="1"/>
</dbReference>
<keyword evidence="7" id="KW-0547">Nucleotide-binding</keyword>
<dbReference type="AlphaFoldDB" id="C4L7F6"/>
<dbReference type="Gene3D" id="3.40.50.300">
    <property type="entry name" value="P-loop containing nucleotide triphosphate hydrolases"/>
    <property type="match status" value="2"/>
</dbReference>
<dbReference type="PROSITE" id="PS50893">
    <property type="entry name" value="ABC_TRANSPORTER_2"/>
    <property type="match status" value="2"/>
</dbReference>
<dbReference type="eggNOG" id="COG1129">
    <property type="taxonomic scope" value="Bacteria"/>
</dbReference>
<dbReference type="Pfam" id="PF00005">
    <property type="entry name" value="ABC_tran"/>
    <property type="match status" value="2"/>
</dbReference>
<reference evidence="13" key="1">
    <citation type="submission" date="2009-05" db="EMBL/GenBank/DDBJ databases">
        <title>Complete sequence of Tolumonas auensis DSM 9187.</title>
        <authorList>
            <consortium name="US DOE Joint Genome Institute"/>
            <person name="Lucas S."/>
            <person name="Copeland A."/>
            <person name="Lapidus A."/>
            <person name="Glavina del Rio T."/>
            <person name="Tice H."/>
            <person name="Bruce D."/>
            <person name="Goodwin L."/>
            <person name="Pitluck S."/>
            <person name="Chertkov O."/>
            <person name="Brettin T."/>
            <person name="Detter J.C."/>
            <person name="Han C."/>
            <person name="Larimer F."/>
            <person name="Land M."/>
            <person name="Hauser L."/>
            <person name="Kyrpides N."/>
            <person name="Mikhailova N."/>
            <person name="Spring S."/>
            <person name="Beller H."/>
        </authorList>
    </citation>
    <scope>NUCLEOTIDE SEQUENCE [LARGE SCALE GENOMIC DNA]</scope>
    <source>
        <strain evidence="13">DSM 9187 / TA4</strain>
    </source>
</reference>
<dbReference type="InterPro" id="IPR027417">
    <property type="entry name" value="P-loop_NTPase"/>
</dbReference>
<dbReference type="SUPFAM" id="SSF52540">
    <property type="entry name" value="P-loop containing nucleoside triphosphate hydrolases"/>
    <property type="match status" value="2"/>
</dbReference>
<dbReference type="OrthoDB" id="9776369at2"/>
<dbReference type="InterPro" id="IPR003439">
    <property type="entry name" value="ABC_transporter-like_ATP-bd"/>
</dbReference>
<evidence type="ECO:0000256" key="10">
    <source>
        <dbReference type="ARBA" id="ARBA00023136"/>
    </source>
</evidence>
<accession>C4L7F6</accession>
<dbReference type="SMART" id="SM00382">
    <property type="entry name" value="AAA"/>
    <property type="match status" value="2"/>
</dbReference>
<dbReference type="KEGG" id="tau:Tola_1973"/>
<keyword evidence="3" id="KW-0813">Transport</keyword>
<comment type="subcellular location">
    <subcellularLocation>
        <location evidence="2">Cell inner membrane</location>
    </subcellularLocation>
    <subcellularLocation>
        <location evidence="1">Cell membrane</location>
        <topology evidence="1">Peripheral membrane protein</topology>
    </subcellularLocation>
</comment>
<keyword evidence="6" id="KW-0677">Repeat</keyword>
<evidence type="ECO:0000256" key="8">
    <source>
        <dbReference type="ARBA" id="ARBA00022840"/>
    </source>
</evidence>
<evidence type="ECO:0000256" key="7">
    <source>
        <dbReference type="ARBA" id="ARBA00022741"/>
    </source>
</evidence>
<reference evidence="12 13" key="2">
    <citation type="journal article" date="2011" name="Stand. Genomic Sci.">
        <title>Complete genome sequence of Tolumonas auensis type strain (TA 4).</title>
        <authorList>
            <person name="Chertkov O."/>
            <person name="Copeland A."/>
            <person name="Lucas S."/>
            <person name="Lapidus A."/>
            <person name="Berry K.W."/>
            <person name="Detter J.C."/>
            <person name="Del Rio T.G."/>
            <person name="Hammon N."/>
            <person name="Dalin E."/>
            <person name="Tice H."/>
            <person name="Pitluck S."/>
            <person name="Richardson P."/>
            <person name="Bruce D."/>
            <person name="Goodwin L."/>
            <person name="Han C."/>
            <person name="Tapia R."/>
            <person name="Saunders E."/>
            <person name="Schmutz J."/>
            <person name="Brettin T."/>
            <person name="Larimer F."/>
            <person name="Land M."/>
            <person name="Hauser L."/>
            <person name="Spring S."/>
            <person name="Rohde M."/>
            <person name="Kyrpides N.C."/>
            <person name="Ivanova N."/>
            <person name="Goker M."/>
            <person name="Beller H.R."/>
            <person name="Klenk H.P."/>
            <person name="Woyke T."/>
        </authorList>
    </citation>
    <scope>NUCLEOTIDE SEQUENCE [LARGE SCALE GENOMIC DNA]</scope>
    <source>
        <strain evidence="13">DSM 9187 / TA4</strain>
    </source>
</reference>
<keyword evidence="9" id="KW-1278">Translocase</keyword>
<evidence type="ECO:0000256" key="6">
    <source>
        <dbReference type="ARBA" id="ARBA00022737"/>
    </source>
</evidence>
<dbReference type="GO" id="GO:0016887">
    <property type="term" value="F:ATP hydrolysis activity"/>
    <property type="evidence" value="ECO:0007669"/>
    <property type="project" value="InterPro"/>
</dbReference>
<keyword evidence="8" id="KW-0067">ATP-binding</keyword>
<feature type="domain" description="ABC transporter" evidence="11">
    <location>
        <begin position="6"/>
        <end position="245"/>
    </location>
</feature>
<evidence type="ECO:0000256" key="4">
    <source>
        <dbReference type="ARBA" id="ARBA00022475"/>
    </source>
</evidence>
<dbReference type="GO" id="GO:0005524">
    <property type="term" value="F:ATP binding"/>
    <property type="evidence" value="ECO:0007669"/>
    <property type="project" value="UniProtKB-KW"/>
</dbReference>
<dbReference type="GO" id="GO:0015749">
    <property type="term" value="P:monosaccharide transmembrane transport"/>
    <property type="evidence" value="ECO:0007669"/>
    <property type="project" value="UniProtKB-ARBA"/>
</dbReference>
<dbReference type="InterPro" id="IPR050107">
    <property type="entry name" value="ABC_carbohydrate_import_ATPase"/>
</dbReference>
<dbReference type="FunFam" id="3.40.50.300:FF:000127">
    <property type="entry name" value="Ribose import ATP-binding protein RbsA"/>
    <property type="match status" value="1"/>
</dbReference>
<gene>
    <name evidence="12" type="ordered locus">Tola_1973</name>
</gene>
<dbReference type="PANTHER" id="PTHR43790:SF3">
    <property type="entry name" value="D-ALLOSE IMPORT ATP-BINDING PROTEIN ALSA-RELATED"/>
    <property type="match status" value="1"/>
</dbReference>
<evidence type="ECO:0000256" key="9">
    <source>
        <dbReference type="ARBA" id="ARBA00022967"/>
    </source>
</evidence>
<evidence type="ECO:0000313" key="13">
    <source>
        <dbReference type="Proteomes" id="UP000009073"/>
    </source>
</evidence>
<dbReference type="Proteomes" id="UP000009073">
    <property type="component" value="Chromosome"/>
</dbReference>
<dbReference type="NCBIfam" id="NF007253">
    <property type="entry name" value="PRK09700.1"/>
    <property type="match status" value="1"/>
</dbReference>
<evidence type="ECO:0000256" key="3">
    <source>
        <dbReference type="ARBA" id="ARBA00022448"/>
    </source>
</evidence>
<name>C4L7F6_TOLAT</name>
<evidence type="ECO:0000313" key="12">
    <source>
        <dbReference type="EMBL" id="ACQ93572.1"/>
    </source>
</evidence>
<feature type="domain" description="ABC transporter" evidence="11">
    <location>
        <begin position="259"/>
        <end position="508"/>
    </location>
</feature>
<organism evidence="12 13">
    <name type="scientific">Tolumonas auensis (strain DSM 9187 / NBRC 110442 / TA 4)</name>
    <dbReference type="NCBI Taxonomy" id="595494"/>
    <lineage>
        <taxon>Bacteria</taxon>
        <taxon>Pseudomonadati</taxon>
        <taxon>Pseudomonadota</taxon>
        <taxon>Gammaproteobacteria</taxon>
        <taxon>Aeromonadales</taxon>
        <taxon>Aeromonadaceae</taxon>
        <taxon>Tolumonas</taxon>
    </lineage>
</organism>
<evidence type="ECO:0000256" key="2">
    <source>
        <dbReference type="ARBA" id="ARBA00004533"/>
    </source>
</evidence>
<dbReference type="CDD" id="cd03216">
    <property type="entry name" value="ABC_Carb_Monos_I"/>
    <property type="match status" value="1"/>
</dbReference>
<dbReference type="InterPro" id="IPR003593">
    <property type="entry name" value="AAA+_ATPase"/>
</dbReference>
<dbReference type="RefSeq" id="WP_015879040.1">
    <property type="nucleotide sequence ID" value="NC_012691.1"/>
</dbReference>
<dbReference type="FunFam" id="3.40.50.300:FF:000126">
    <property type="entry name" value="Galactose/methyl galactoside import ATP-binding protein MglA"/>
    <property type="match status" value="1"/>
</dbReference>
<proteinExistence type="predicted"/>
<sequence length="509" mass="56761">MTKPYIKMEKIAKYFGPVQALKSVDLEIYSHEIHALLGENGAGKSTLMKILSGIHEPSAGTINVLGHEYSKLDHKLAAELGIGIIYQELSVIDELSVLENMFIGRLPIKKVFGINVVDWNEMQKKASIMLLRVGLKIDLNEKVANLSISQKQMLEIAKTLMLNAEVIIMDEPTSSLTNKEVEYLFMIMDQLRKEGKSIIYISHKLNEIRRICDRYTVMKDGSSVYSGLIADVSNEDIIKMMVGRDIQNRFTGLRGTSQVNQKPIFEVQNITSKDNKRVKNISFQVNKGEILGFAGLVGSGRTEFMNCIFGAEPKKTGKVILNGIDITPSSPLDALKKGMGYITESRRENGFFGNFSIAQNMAISNSLKLGGFKGSLGLFDHKTERKIAEEQRKLLSLKCSSIDQNINELSGGNQQKVIISKWLCCDPTVLIFDEPTRGIDVGAKSEIYKVMRKLADEGKTILMVSSELPEIMAVCDRIAIFCEGSLSQLIDNSETVTEEEIMKWALPQE</sequence>
<keyword evidence="5" id="KW-0762">Sugar transport</keyword>
<evidence type="ECO:0000256" key="1">
    <source>
        <dbReference type="ARBA" id="ARBA00004202"/>
    </source>
</evidence>
<dbReference type="PANTHER" id="PTHR43790">
    <property type="entry name" value="CARBOHYDRATE TRANSPORT ATP-BINDING PROTEIN MG119-RELATED"/>
    <property type="match status" value="1"/>
</dbReference>
<dbReference type="InterPro" id="IPR017871">
    <property type="entry name" value="ABC_transporter-like_CS"/>
</dbReference>
<keyword evidence="10" id="KW-0472">Membrane</keyword>
<dbReference type="STRING" id="595494.Tola_1973"/>
<dbReference type="GO" id="GO:0005886">
    <property type="term" value="C:plasma membrane"/>
    <property type="evidence" value="ECO:0007669"/>
    <property type="project" value="UniProtKB-SubCell"/>
</dbReference>
<protein>
    <submittedName>
        <fullName evidence="12">ABC transporter related</fullName>
    </submittedName>
</protein>
<keyword evidence="4" id="KW-1003">Cell membrane</keyword>